<proteinExistence type="predicted"/>
<dbReference type="GO" id="GO:0005576">
    <property type="term" value="C:extracellular region"/>
    <property type="evidence" value="ECO:0007669"/>
    <property type="project" value="UniProtKB-SubCell"/>
</dbReference>
<evidence type="ECO:0000313" key="4">
    <source>
        <dbReference type="EMBL" id="KAB1146648.1"/>
    </source>
</evidence>
<keyword evidence="5" id="KW-1185">Reference proteome</keyword>
<dbReference type="PANTHER" id="PTHR34216:SF3">
    <property type="entry name" value="POLY-BETA-1,6-N-ACETYL-D-GLUCOSAMINE N-DEACETYLASE"/>
    <property type="match status" value="1"/>
</dbReference>
<dbReference type="InterPro" id="IPR011330">
    <property type="entry name" value="Glyco_hydro/deAcase_b/a-brl"/>
</dbReference>
<dbReference type="RefSeq" id="WP_150948108.1">
    <property type="nucleotide sequence ID" value="NZ_VZRB01000008.1"/>
</dbReference>
<dbReference type="InterPro" id="IPR002509">
    <property type="entry name" value="NODB_dom"/>
</dbReference>
<evidence type="ECO:0000256" key="2">
    <source>
        <dbReference type="ARBA" id="ARBA00022729"/>
    </source>
</evidence>
<dbReference type="GO" id="GO:0016810">
    <property type="term" value="F:hydrolase activity, acting on carbon-nitrogen (but not peptide) bonds"/>
    <property type="evidence" value="ECO:0007669"/>
    <property type="project" value="InterPro"/>
</dbReference>
<dbReference type="InterPro" id="IPR051398">
    <property type="entry name" value="Polysacch_Deacetylase"/>
</dbReference>
<dbReference type="EMBL" id="VZRB01000008">
    <property type="protein sequence ID" value="KAB1146648.1"/>
    <property type="molecule type" value="Genomic_DNA"/>
</dbReference>
<comment type="caution">
    <text evidence="4">The sequence shown here is derived from an EMBL/GenBank/DDBJ whole genome shotgun (WGS) entry which is preliminary data.</text>
</comment>
<dbReference type="Pfam" id="PF01522">
    <property type="entry name" value="Polysacc_deac_1"/>
    <property type="match status" value="1"/>
</dbReference>
<reference evidence="4 5" key="1">
    <citation type="submission" date="2019-09" db="EMBL/GenBank/DDBJ databases">
        <title>Screening of Novel Bioactive Compounds from Soil-Associated.</title>
        <authorList>
            <person name="Zhao S."/>
        </authorList>
    </citation>
    <scope>NUCLEOTIDE SEQUENCE [LARGE SCALE GENOMIC DNA]</scope>
    <source>
        <strain evidence="4 5">HIT-DPA4</strain>
    </source>
</reference>
<dbReference type="GO" id="GO:0005975">
    <property type="term" value="P:carbohydrate metabolic process"/>
    <property type="evidence" value="ECO:0007669"/>
    <property type="project" value="InterPro"/>
</dbReference>
<evidence type="ECO:0000256" key="1">
    <source>
        <dbReference type="ARBA" id="ARBA00004613"/>
    </source>
</evidence>
<dbReference type="PANTHER" id="PTHR34216">
    <property type="match status" value="1"/>
</dbReference>
<gene>
    <name evidence="4" type="ORF">F7R91_13725</name>
</gene>
<dbReference type="PROSITE" id="PS51677">
    <property type="entry name" value="NODB"/>
    <property type="match status" value="1"/>
</dbReference>
<dbReference type="Proteomes" id="UP000442707">
    <property type="component" value="Unassembled WGS sequence"/>
</dbReference>
<protein>
    <submittedName>
        <fullName evidence="4">Polysaccharide deacetylase family protein</fullName>
    </submittedName>
</protein>
<dbReference type="Gene3D" id="3.20.20.370">
    <property type="entry name" value="Glycoside hydrolase/deacetylase"/>
    <property type="match status" value="1"/>
</dbReference>
<dbReference type="SUPFAM" id="SSF88713">
    <property type="entry name" value="Glycoside hydrolase/deacetylase"/>
    <property type="match status" value="1"/>
</dbReference>
<evidence type="ECO:0000313" key="5">
    <source>
        <dbReference type="Proteomes" id="UP000442707"/>
    </source>
</evidence>
<keyword evidence="2" id="KW-0732">Signal</keyword>
<sequence>MSVVPVPLSVDAGPSLSVVPVFLYHAVSHDAPPWLAPFTVSPRTFVEHLDMIADSGLQVIPLRQLVAALHGGPPVPPRSAVLTFDDGYADFASTVAPLLAARGLPATLYVTTGALRASGSGPFPSVQTLSWAQVGELDAAGVEIGGHTMTHPQLDTLPRASVREEVAGCKRQIEEALGHSVDAFAYPHGYSSRAVRAVVREAGWTSAAAIRAASAFSSEADDPLRFGRLMVRADTGRDQFALWTSGEGAPVAPFAESLRTRGWRAYRRARAMTGRPYRAIPA</sequence>
<feature type="domain" description="NodB homology" evidence="3">
    <location>
        <begin position="78"/>
        <end position="282"/>
    </location>
</feature>
<evidence type="ECO:0000259" key="3">
    <source>
        <dbReference type="PROSITE" id="PS51677"/>
    </source>
</evidence>
<dbReference type="CDD" id="cd10918">
    <property type="entry name" value="CE4_NodB_like_5s_6s"/>
    <property type="match status" value="1"/>
</dbReference>
<dbReference type="AlphaFoldDB" id="A0A6H9V1S6"/>
<name>A0A6H9V1S6_9ACTN</name>
<comment type="subcellular location">
    <subcellularLocation>
        <location evidence="1">Secreted</location>
    </subcellularLocation>
</comment>
<organism evidence="4 5">
    <name type="scientific">Streptomyces luteolifulvus</name>
    <dbReference type="NCBI Taxonomy" id="2615112"/>
    <lineage>
        <taxon>Bacteria</taxon>
        <taxon>Bacillati</taxon>
        <taxon>Actinomycetota</taxon>
        <taxon>Actinomycetes</taxon>
        <taxon>Kitasatosporales</taxon>
        <taxon>Streptomycetaceae</taxon>
        <taxon>Streptomyces</taxon>
    </lineage>
</organism>
<accession>A0A6H9V1S6</accession>